<dbReference type="AlphaFoldDB" id="A0A2N9P9B0"/>
<evidence type="ECO:0008006" key="4">
    <source>
        <dbReference type="Google" id="ProtNLM"/>
    </source>
</evidence>
<feature type="compositionally biased region" description="Low complexity" evidence="1">
    <location>
        <begin position="34"/>
        <end position="50"/>
    </location>
</feature>
<evidence type="ECO:0000256" key="1">
    <source>
        <dbReference type="SAM" id="MobiDB-lite"/>
    </source>
</evidence>
<sequence>MRKIILTIFASLLILSCKKENTTKDTNTSIANDNIVTNNSTSSSETTTNPNKSFTIDCGSGCAMTYNEVSRKENENSVEIKYNVIQYINENPQDEYSETYIFESDENKLLKSIHLSTDPQNILNDDSSLLKNELSKIGAKIFTKGIAKNNSSNSLEIVNEKGPYNLISVPFDLKKYINNLPNEIKNSYTPSTKLIDYLISKGYEGEDYKCFFLNTDEKSKKIITSITRGDSEYFVSITVSDNKFSSFSEIGSIGEETKYFKIDKNYTIMKY</sequence>
<dbReference type="RefSeq" id="WP_105195764.1">
    <property type="nucleotide sequence ID" value="NZ_OLKH01000074.1"/>
</dbReference>
<protein>
    <recommendedName>
        <fullName evidence="4">Lipoprotein</fullName>
    </recommendedName>
</protein>
<gene>
    <name evidence="2" type="ORF">FLACOL_00939</name>
</gene>
<evidence type="ECO:0000313" key="2">
    <source>
        <dbReference type="EMBL" id="SPE76950.1"/>
    </source>
</evidence>
<dbReference type="EMBL" id="OLKH01000074">
    <property type="protein sequence ID" value="SPE76950.1"/>
    <property type="molecule type" value="Genomic_DNA"/>
</dbReference>
<dbReference type="PROSITE" id="PS51257">
    <property type="entry name" value="PROKAR_LIPOPROTEIN"/>
    <property type="match status" value="1"/>
</dbReference>
<evidence type="ECO:0000313" key="3">
    <source>
        <dbReference type="Proteomes" id="UP000238180"/>
    </source>
</evidence>
<organism evidence="2 3">
    <name type="scientific">Flavobacterium columnare</name>
    <dbReference type="NCBI Taxonomy" id="996"/>
    <lineage>
        <taxon>Bacteria</taxon>
        <taxon>Pseudomonadati</taxon>
        <taxon>Bacteroidota</taxon>
        <taxon>Flavobacteriia</taxon>
        <taxon>Flavobacteriales</taxon>
        <taxon>Flavobacteriaceae</taxon>
        <taxon>Flavobacterium</taxon>
    </lineage>
</organism>
<proteinExistence type="predicted"/>
<dbReference type="Proteomes" id="UP000238180">
    <property type="component" value="Unassembled WGS sequence"/>
</dbReference>
<reference evidence="2 3" key="1">
    <citation type="submission" date="2018-02" db="EMBL/GenBank/DDBJ databases">
        <authorList>
            <person name="Cohen D.B."/>
            <person name="Kent A.D."/>
        </authorList>
    </citation>
    <scope>NUCLEOTIDE SEQUENCE [LARGE SCALE GENOMIC DNA]</scope>
    <source>
        <strain evidence="2">CIP109753</strain>
    </source>
</reference>
<name>A0A2N9P9B0_9FLAO</name>
<feature type="region of interest" description="Disordered" evidence="1">
    <location>
        <begin position="26"/>
        <end position="50"/>
    </location>
</feature>
<accession>A0A2N9P9B0</accession>